<proteinExistence type="predicted"/>
<dbReference type="EMBL" id="CP092882">
    <property type="protein sequence ID" value="UYV81625.1"/>
    <property type="molecule type" value="Genomic_DNA"/>
</dbReference>
<protein>
    <submittedName>
        <fullName evidence="1">Uncharacterized protein</fullName>
    </submittedName>
</protein>
<evidence type="ECO:0000313" key="2">
    <source>
        <dbReference type="Proteomes" id="UP001235939"/>
    </source>
</evidence>
<dbReference type="Proteomes" id="UP001235939">
    <property type="component" value="Chromosome 20"/>
</dbReference>
<sequence length="89" mass="10475">MTAYKRKARLVAVGCNQRYGVDYKEFFSPVLKKESLGTIVVLATQQNLRQYTRDNQMVLCKNEKKTKCANWKEPVWSTTIRKMLEQKDQ</sequence>
<accession>A0ABY6LK93</accession>
<reference evidence="1 2" key="1">
    <citation type="submission" date="2022-01" db="EMBL/GenBank/DDBJ databases">
        <title>A chromosomal length assembly of Cordylochernes scorpioides.</title>
        <authorList>
            <person name="Zeh D."/>
            <person name="Zeh J."/>
        </authorList>
    </citation>
    <scope>NUCLEOTIDE SEQUENCE [LARGE SCALE GENOMIC DNA]</scope>
    <source>
        <strain evidence="1">IN4F17</strain>
        <tissue evidence="1">Whole Body</tissue>
    </source>
</reference>
<name>A0ABY6LK93_9ARAC</name>
<organism evidence="1 2">
    <name type="scientific">Cordylochernes scorpioides</name>
    <dbReference type="NCBI Taxonomy" id="51811"/>
    <lineage>
        <taxon>Eukaryota</taxon>
        <taxon>Metazoa</taxon>
        <taxon>Ecdysozoa</taxon>
        <taxon>Arthropoda</taxon>
        <taxon>Chelicerata</taxon>
        <taxon>Arachnida</taxon>
        <taxon>Pseudoscorpiones</taxon>
        <taxon>Cheliferoidea</taxon>
        <taxon>Chernetidae</taxon>
        <taxon>Cordylochernes</taxon>
    </lineage>
</organism>
<keyword evidence="2" id="KW-1185">Reference proteome</keyword>
<evidence type="ECO:0000313" key="1">
    <source>
        <dbReference type="EMBL" id="UYV81625.1"/>
    </source>
</evidence>
<gene>
    <name evidence="1" type="ORF">LAZ67_20001743</name>
</gene>